<dbReference type="NCBIfam" id="TIGR00879">
    <property type="entry name" value="SP"/>
    <property type="match status" value="1"/>
</dbReference>
<feature type="transmembrane region" description="Helical" evidence="8">
    <location>
        <begin position="452"/>
        <end position="471"/>
    </location>
</feature>
<feature type="transmembrane region" description="Helical" evidence="8">
    <location>
        <begin position="97"/>
        <end position="117"/>
    </location>
</feature>
<dbReference type="AlphaFoldDB" id="A0A6A7AYQ4"/>
<dbReference type="InterPro" id="IPR005829">
    <property type="entry name" value="Sugar_transporter_CS"/>
</dbReference>
<feature type="transmembrane region" description="Helical" evidence="8">
    <location>
        <begin position="316"/>
        <end position="336"/>
    </location>
</feature>
<sequence length="536" mass="57930">MDKSGNYPSPSKGDADDTKIEHLEENTVLDVRDAEVAYGKNGIPGLIGSPYVFGAACLASMGGFSFGYDQGVISIINVMPQFHAVFPRTETAFGKSFMTGMLELGAFIGCLFMPALCDRISRKWALTVAVVVFNIGAIMQTAAPNYAVLVAGRAIGGIGVGTLAMGAPIYISELSPPNLRGTLLVLESICIVSGVVISFYTTYGTRHIASEVSFRLPFGLQMVSATLLGVGLLFYPFSPRWLALVGRDEECLKVLTRLRGVAETDSRVQAEFNAILTEVKVEKAMQEKHHPGVSGFKLEMLGWLDLLKKKSWRRTAVAVGATFFQQFSGINGFIYYAPTLFASLGQDPDMALTMSGIFNVLQLVGVAICFVIIDHVGRRPLAIWGALSGATTWGIMAVLTGIYSDDWGRNPAAGWAAVAMAFIFILAFGMSYSCLGWILPAEVYTGSSRAKGVAIAVCVNWLCNFTVGVATPPMLESIGFGMYVFYGSMCAIGAVWAYFLVPETMGKTLEQMDFVFKDFAAKEERELFESVAKESP</sequence>
<gene>
    <name evidence="10" type="ORF">T440DRAFT_536766</name>
</gene>
<evidence type="ECO:0000256" key="4">
    <source>
        <dbReference type="ARBA" id="ARBA00022692"/>
    </source>
</evidence>
<evidence type="ECO:0000256" key="2">
    <source>
        <dbReference type="ARBA" id="ARBA00010992"/>
    </source>
</evidence>
<keyword evidence="11" id="KW-1185">Reference proteome</keyword>
<dbReference type="InterPro" id="IPR005828">
    <property type="entry name" value="MFS_sugar_transport-like"/>
</dbReference>
<dbReference type="Proteomes" id="UP000799423">
    <property type="component" value="Unassembled WGS sequence"/>
</dbReference>
<accession>A0A6A7AYQ4</accession>
<dbReference type="GO" id="GO:0005351">
    <property type="term" value="F:carbohydrate:proton symporter activity"/>
    <property type="evidence" value="ECO:0007669"/>
    <property type="project" value="TreeGrafter"/>
</dbReference>
<proteinExistence type="inferred from homology"/>
<evidence type="ECO:0000256" key="3">
    <source>
        <dbReference type="ARBA" id="ARBA00022448"/>
    </source>
</evidence>
<feature type="transmembrane region" description="Helical" evidence="8">
    <location>
        <begin position="218"/>
        <end position="237"/>
    </location>
</feature>
<dbReference type="InterPro" id="IPR003663">
    <property type="entry name" value="Sugar/inositol_transpt"/>
</dbReference>
<feature type="transmembrane region" description="Helical" evidence="8">
    <location>
        <begin position="183"/>
        <end position="203"/>
    </location>
</feature>
<feature type="domain" description="Major facilitator superfamily (MFS) profile" evidence="9">
    <location>
        <begin position="55"/>
        <end position="505"/>
    </location>
</feature>
<keyword evidence="6 8" id="KW-0472">Membrane</keyword>
<dbReference type="PANTHER" id="PTHR48022">
    <property type="entry name" value="PLASTIDIC GLUCOSE TRANSPORTER 4"/>
    <property type="match status" value="1"/>
</dbReference>
<feature type="transmembrane region" description="Helical" evidence="8">
    <location>
        <begin position="124"/>
        <end position="143"/>
    </location>
</feature>
<feature type="transmembrane region" description="Helical" evidence="8">
    <location>
        <begin position="415"/>
        <end position="440"/>
    </location>
</feature>
<evidence type="ECO:0000256" key="7">
    <source>
        <dbReference type="RuleBase" id="RU003346"/>
    </source>
</evidence>
<dbReference type="PROSITE" id="PS00217">
    <property type="entry name" value="SUGAR_TRANSPORT_2"/>
    <property type="match status" value="1"/>
</dbReference>
<comment type="similarity">
    <text evidence="2 7">Belongs to the major facilitator superfamily. Sugar transporter (TC 2.A.1.1) family.</text>
</comment>
<evidence type="ECO:0000259" key="9">
    <source>
        <dbReference type="PROSITE" id="PS50850"/>
    </source>
</evidence>
<dbReference type="EMBL" id="MU006319">
    <property type="protein sequence ID" value="KAF2848193.1"/>
    <property type="molecule type" value="Genomic_DNA"/>
</dbReference>
<feature type="transmembrane region" description="Helical" evidence="8">
    <location>
        <begin position="381"/>
        <end position="403"/>
    </location>
</feature>
<dbReference type="GO" id="GO:0016020">
    <property type="term" value="C:membrane"/>
    <property type="evidence" value="ECO:0007669"/>
    <property type="project" value="UniProtKB-SubCell"/>
</dbReference>
<evidence type="ECO:0000313" key="11">
    <source>
        <dbReference type="Proteomes" id="UP000799423"/>
    </source>
</evidence>
<keyword evidence="4 8" id="KW-0812">Transmembrane</keyword>
<evidence type="ECO:0000256" key="8">
    <source>
        <dbReference type="SAM" id="Phobius"/>
    </source>
</evidence>
<dbReference type="PROSITE" id="PS50850">
    <property type="entry name" value="MFS"/>
    <property type="match status" value="1"/>
</dbReference>
<dbReference type="PRINTS" id="PR00171">
    <property type="entry name" value="SUGRTRNSPORT"/>
</dbReference>
<dbReference type="SUPFAM" id="SSF103473">
    <property type="entry name" value="MFS general substrate transporter"/>
    <property type="match status" value="1"/>
</dbReference>
<evidence type="ECO:0000256" key="6">
    <source>
        <dbReference type="ARBA" id="ARBA00023136"/>
    </source>
</evidence>
<organism evidence="10 11">
    <name type="scientific">Plenodomus tracheiphilus IPT5</name>
    <dbReference type="NCBI Taxonomy" id="1408161"/>
    <lineage>
        <taxon>Eukaryota</taxon>
        <taxon>Fungi</taxon>
        <taxon>Dikarya</taxon>
        <taxon>Ascomycota</taxon>
        <taxon>Pezizomycotina</taxon>
        <taxon>Dothideomycetes</taxon>
        <taxon>Pleosporomycetidae</taxon>
        <taxon>Pleosporales</taxon>
        <taxon>Pleosporineae</taxon>
        <taxon>Leptosphaeriaceae</taxon>
        <taxon>Plenodomus</taxon>
    </lineage>
</organism>
<dbReference type="InterPro" id="IPR020846">
    <property type="entry name" value="MFS_dom"/>
</dbReference>
<evidence type="ECO:0000256" key="1">
    <source>
        <dbReference type="ARBA" id="ARBA00004141"/>
    </source>
</evidence>
<name>A0A6A7AYQ4_9PLEO</name>
<dbReference type="PANTHER" id="PTHR48022:SF14">
    <property type="entry name" value="MAJOR FACILITATOR SUPERFAMILY (MFS) PROFILE DOMAIN-CONTAINING PROTEIN-RELATED"/>
    <property type="match status" value="1"/>
</dbReference>
<keyword evidence="3 7" id="KW-0813">Transport</keyword>
<feature type="transmembrane region" description="Helical" evidence="8">
    <location>
        <begin position="483"/>
        <end position="501"/>
    </location>
</feature>
<feature type="transmembrane region" description="Helical" evidence="8">
    <location>
        <begin position="149"/>
        <end position="171"/>
    </location>
</feature>
<keyword evidence="5 8" id="KW-1133">Transmembrane helix</keyword>
<dbReference type="Pfam" id="PF00083">
    <property type="entry name" value="Sugar_tr"/>
    <property type="match status" value="1"/>
</dbReference>
<evidence type="ECO:0000313" key="10">
    <source>
        <dbReference type="EMBL" id="KAF2848193.1"/>
    </source>
</evidence>
<reference evidence="10" key="1">
    <citation type="submission" date="2020-01" db="EMBL/GenBank/DDBJ databases">
        <authorList>
            <consortium name="DOE Joint Genome Institute"/>
            <person name="Haridas S."/>
            <person name="Albert R."/>
            <person name="Binder M."/>
            <person name="Bloem J."/>
            <person name="Labutti K."/>
            <person name="Salamov A."/>
            <person name="Andreopoulos B."/>
            <person name="Baker S.E."/>
            <person name="Barry K."/>
            <person name="Bills G."/>
            <person name="Bluhm B.H."/>
            <person name="Cannon C."/>
            <person name="Castanera R."/>
            <person name="Culley D.E."/>
            <person name="Daum C."/>
            <person name="Ezra D."/>
            <person name="Gonzalez J.B."/>
            <person name="Henrissat B."/>
            <person name="Kuo A."/>
            <person name="Liang C."/>
            <person name="Lipzen A."/>
            <person name="Lutzoni F."/>
            <person name="Magnuson J."/>
            <person name="Mondo S."/>
            <person name="Nolan M."/>
            <person name="Ohm R."/>
            <person name="Pangilinan J."/>
            <person name="Park H.-J."/>
            <person name="Ramirez L."/>
            <person name="Alfaro M."/>
            <person name="Sun H."/>
            <person name="Tritt A."/>
            <person name="Yoshinaga Y."/>
            <person name="Zwiers L.-H."/>
            <person name="Turgeon B.G."/>
            <person name="Goodwin S.B."/>
            <person name="Spatafora J.W."/>
            <person name="Crous P.W."/>
            <person name="Grigoriev I.V."/>
        </authorList>
    </citation>
    <scope>NUCLEOTIDE SEQUENCE</scope>
    <source>
        <strain evidence="10">IPT5</strain>
    </source>
</reference>
<dbReference type="FunFam" id="1.20.1250.20:FF:000026">
    <property type="entry name" value="MFS quinate transporter QutD"/>
    <property type="match status" value="1"/>
</dbReference>
<dbReference type="InterPro" id="IPR050360">
    <property type="entry name" value="MFS_Sugar_Transporters"/>
</dbReference>
<dbReference type="InterPro" id="IPR036259">
    <property type="entry name" value="MFS_trans_sf"/>
</dbReference>
<dbReference type="OrthoDB" id="8120565at2759"/>
<protein>
    <submittedName>
        <fullName evidence="10">General substrate transporter</fullName>
    </submittedName>
</protein>
<dbReference type="Gene3D" id="1.20.1250.20">
    <property type="entry name" value="MFS general substrate transporter like domains"/>
    <property type="match status" value="1"/>
</dbReference>
<feature type="transmembrane region" description="Helical" evidence="8">
    <location>
        <begin position="356"/>
        <end position="374"/>
    </location>
</feature>
<comment type="subcellular location">
    <subcellularLocation>
        <location evidence="1">Membrane</location>
        <topology evidence="1">Multi-pass membrane protein</topology>
    </subcellularLocation>
</comment>
<evidence type="ECO:0000256" key="5">
    <source>
        <dbReference type="ARBA" id="ARBA00022989"/>
    </source>
</evidence>